<feature type="transmembrane region" description="Helical" evidence="1">
    <location>
        <begin position="25"/>
        <end position="43"/>
    </location>
</feature>
<comment type="caution">
    <text evidence="2">The sequence shown here is derived from an EMBL/GenBank/DDBJ whole genome shotgun (WGS) entry which is preliminary data.</text>
</comment>
<name>A0ABQ8Q7U6_9AGAR</name>
<dbReference type="EMBL" id="MU790696">
    <property type="protein sequence ID" value="KAJ3994571.1"/>
    <property type="molecule type" value="Genomic_DNA"/>
</dbReference>
<evidence type="ECO:0000256" key="1">
    <source>
        <dbReference type="SAM" id="Phobius"/>
    </source>
</evidence>
<protein>
    <submittedName>
        <fullName evidence="2">Uncharacterized protein</fullName>
    </submittedName>
</protein>
<evidence type="ECO:0000313" key="2">
    <source>
        <dbReference type="EMBL" id="KAJ3994571.1"/>
    </source>
</evidence>
<keyword evidence="1" id="KW-0472">Membrane</keyword>
<organism evidence="2 3">
    <name type="scientific">Lentinula boryana</name>
    <dbReference type="NCBI Taxonomy" id="40481"/>
    <lineage>
        <taxon>Eukaryota</taxon>
        <taxon>Fungi</taxon>
        <taxon>Dikarya</taxon>
        <taxon>Basidiomycota</taxon>
        <taxon>Agaricomycotina</taxon>
        <taxon>Agaricomycetes</taxon>
        <taxon>Agaricomycetidae</taxon>
        <taxon>Agaricales</taxon>
        <taxon>Marasmiineae</taxon>
        <taxon>Omphalotaceae</taxon>
        <taxon>Lentinula</taxon>
    </lineage>
</organism>
<sequence length="87" mass="9969">MDYVATSFSFAVNLLCTLLIFVKDWWADIATDIFLILFASLLIRSYLQNFRVRPVDAGQNHGYTDIKRILTLLIESGMIFCSIQVSM</sequence>
<evidence type="ECO:0000313" key="3">
    <source>
        <dbReference type="Proteomes" id="UP001163828"/>
    </source>
</evidence>
<proteinExistence type="predicted"/>
<gene>
    <name evidence="2" type="ORF">F5050DRAFT_460888</name>
</gene>
<dbReference type="Proteomes" id="UP001163828">
    <property type="component" value="Unassembled WGS sequence"/>
</dbReference>
<keyword evidence="3" id="KW-1185">Reference proteome</keyword>
<keyword evidence="1" id="KW-1133">Transmembrane helix</keyword>
<keyword evidence="1" id="KW-0812">Transmembrane</keyword>
<accession>A0ABQ8Q7U6</accession>
<reference evidence="2" key="1">
    <citation type="submission" date="2022-08" db="EMBL/GenBank/DDBJ databases">
        <authorList>
            <consortium name="DOE Joint Genome Institute"/>
            <person name="Min B."/>
            <person name="Riley R."/>
            <person name="Sierra-Patev S."/>
            <person name="Naranjo-Ortiz M."/>
            <person name="Looney B."/>
            <person name="Konkel Z."/>
            <person name="Slot J.C."/>
            <person name="Sakamoto Y."/>
            <person name="Steenwyk J.L."/>
            <person name="Rokas A."/>
            <person name="Carro J."/>
            <person name="Camarero S."/>
            <person name="Ferreira P."/>
            <person name="Molpeceres G."/>
            <person name="Ruiz-Duenas F.J."/>
            <person name="Serrano A."/>
            <person name="Henrissat B."/>
            <person name="Drula E."/>
            <person name="Hughes K.W."/>
            <person name="Mata J.L."/>
            <person name="Ishikawa N.K."/>
            <person name="Vargas-Isla R."/>
            <person name="Ushijima S."/>
            <person name="Smith C.A."/>
            <person name="Ahrendt S."/>
            <person name="Andreopoulos W."/>
            <person name="He G."/>
            <person name="Labutti K."/>
            <person name="Lipzen A."/>
            <person name="Ng V."/>
            <person name="Sandor L."/>
            <person name="Barry K."/>
            <person name="Martinez A.T."/>
            <person name="Xiao Y."/>
            <person name="Gibbons J.G."/>
            <person name="Terashima K."/>
            <person name="Hibbett D.S."/>
            <person name="Grigoriev I.V."/>
        </authorList>
    </citation>
    <scope>NUCLEOTIDE SEQUENCE</scope>
    <source>
        <strain evidence="2">TFB10827</strain>
    </source>
</reference>